<keyword evidence="6" id="KW-0067">ATP-binding</keyword>
<keyword evidence="7 9" id="KW-0238">DNA-binding</keyword>
<evidence type="ECO:0000256" key="4">
    <source>
        <dbReference type="ARBA" id="ARBA00022705"/>
    </source>
</evidence>
<evidence type="ECO:0000313" key="12">
    <source>
        <dbReference type="EMBL" id="CAH0098148.1"/>
    </source>
</evidence>
<dbReference type="SUPFAM" id="SSF52540">
    <property type="entry name" value="P-loop containing nucleoside triphosphate hydrolases"/>
    <property type="match status" value="1"/>
</dbReference>
<proteinExistence type="inferred from homology"/>
<evidence type="ECO:0000256" key="7">
    <source>
        <dbReference type="ARBA" id="ARBA00023125"/>
    </source>
</evidence>
<evidence type="ECO:0000313" key="13">
    <source>
        <dbReference type="Proteomes" id="UP000789390"/>
    </source>
</evidence>
<comment type="caution">
    <text evidence="12">The sequence shown here is derived from an EMBL/GenBank/DDBJ whole genome shotgun (WGS) entry which is preliminary data.</text>
</comment>
<dbReference type="GO" id="GO:0005524">
    <property type="term" value="F:ATP binding"/>
    <property type="evidence" value="ECO:0007669"/>
    <property type="project" value="UniProtKB-KW"/>
</dbReference>
<accession>A0A8J2RCW3</accession>
<comment type="subcellular location">
    <subcellularLocation>
        <location evidence="1 9">Nucleus</location>
    </subcellularLocation>
</comment>
<dbReference type="PANTHER" id="PTHR12087:SF0">
    <property type="entry name" value="ORIGIN RECOGNITION COMPLEX SUBUNIT 4"/>
    <property type="match status" value="1"/>
</dbReference>
<dbReference type="FunFam" id="3.40.50.300:FF:000649">
    <property type="entry name" value="Origin recognition complex subunit 4"/>
    <property type="match status" value="1"/>
</dbReference>
<keyword evidence="4 9" id="KW-0235">DNA replication</keyword>
<evidence type="ECO:0000256" key="9">
    <source>
        <dbReference type="PIRNR" id="PIRNR007858"/>
    </source>
</evidence>
<dbReference type="InterPro" id="IPR016527">
    <property type="entry name" value="ORC4"/>
</dbReference>
<keyword evidence="13" id="KW-1185">Reference proteome</keyword>
<dbReference type="InterPro" id="IPR003959">
    <property type="entry name" value="ATPase_AAA_core"/>
</dbReference>
<reference evidence="12" key="1">
    <citation type="submission" date="2021-11" db="EMBL/GenBank/DDBJ databases">
        <authorList>
            <person name="Schell T."/>
        </authorList>
    </citation>
    <scope>NUCLEOTIDE SEQUENCE</scope>
    <source>
        <strain evidence="12">M5</strain>
    </source>
</reference>
<organism evidence="12 13">
    <name type="scientific">Daphnia galeata</name>
    <dbReference type="NCBI Taxonomy" id="27404"/>
    <lineage>
        <taxon>Eukaryota</taxon>
        <taxon>Metazoa</taxon>
        <taxon>Ecdysozoa</taxon>
        <taxon>Arthropoda</taxon>
        <taxon>Crustacea</taxon>
        <taxon>Branchiopoda</taxon>
        <taxon>Diplostraca</taxon>
        <taxon>Cladocera</taxon>
        <taxon>Anomopoda</taxon>
        <taxon>Daphniidae</taxon>
        <taxon>Daphnia</taxon>
    </lineage>
</organism>
<feature type="domain" description="ATPase AAA-type core" evidence="10">
    <location>
        <begin position="55"/>
        <end position="204"/>
    </location>
</feature>
<evidence type="ECO:0000256" key="8">
    <source>
        <dbReference type="ARBA" id="ARBA00023242"/>
    </source>
</evidence>
<dbReference type="PANTHER" id="PTHR12087">
    <property type="entry name" value="ORIGIN RECOGNITION COMPLEX SUBUNIT 4"/>
    <property type="match status" value="1"/>
</dbReference>
<dbReference type="GO" id="GO:0005664">
    <property type="term" value="C:nuclear origin of replication recognition complex"/>
    <property type="evidence" value="ECO:0007669"/>
    <property type="project" value="TreeGrafter"/>
</dbReference>
<dbReference type="AlphaFoldDB" id="A0A8J2RCW3"/>
<dbReference type="EMBL" id="CAKKLH010000001">
    <property type="protein sequence ID" value="CAH0098148.1"/>
    <property type="molecule type" value="Genomic_DNA"/>
</dbReference>
<dbReference type="InterPro" id="IPR032705">
    <property type="entry name" value="ORC4_C"/>
</dbReference>
<dbReference type="GO" id="GO:0016887">
    <property type="term" value="F:ATP hydrolysis activity"/>
    <property type="evidence" value="ECO:0007669"/>
    <property type="project" value="InterPro"/>
</dbReference>
<evidence type="ECO:0000256" key="2">
    <source>
        <dbReference type="ARBA" id="ARBA00005334"/>
    </source>
</evidence>
<dbReference type="Pfam" id="PF14629">
    <property type="entry name" value="ORC4_C"/>
    <property type="match status" value="1"/>
</dbReference>
<dbReference type="PIRSF" id="PIRSF007858">
    <property type="entry name" value="ORC4"/>
    <property type="match status" value="1"/>
</dbReference>
<sequence>MASNCTDICRSILLERMVFNNHSNITVPDEFLEHKNYVFNLLKSTVQNGENNSALLIGPGGSGKTLLINSVLTDLEAVCDLEKDYVVIKLHGFFQTDDRIAIQEITRQLFLEEETAGRAFGSFSENLNFLLDSLKMADRKKAKSIIFIIDEFDQFCQHKNQTLLYNLFDVCQSAQAPMAVIGLTRRMDAISLFEKRVRSRFSHRQIYLLVKPDFTRYTEAFAHLLRLLNASRGLKAVYVRSWNKSIEDLAQDPLVEGSLKKLFNLNPKLRLLQNILLVAVCRLGQSHPFLSSKDIVSAIESQTTDCKTLQLQGLSVLELQLLLCMKYLDKIYFGEPCNYEMAFFEYTKQMKNSSMQKFDRQIAMKAMEHLETLELIRPVEGISSSKVQKEFVVYNILITSEQLTAALSKYPNLPTEVKQLADTCL</sequence>
<evidence type="ECO:0000256" key="3">
    <source>
        <dbReference type="ARBA" id="ARBA00019083"/>
    </source>
</evidence>
<gene>
    <name evidence="12" type="ORF">DGAL_LOCUS195</name>
</gene>
<keyword evidence="8 9" id="KW-0539">Nucleus</keyword>
<evidence type="ECO:0000256" key="6">
    <source>
        <dbReference type="ARBA" id="ARBA00022840"/>
    </source>
</evidence>
<dbReference type="CDD" id="cd00009">
    <property type="entry name" value="AAA"/>
    <property type="match status" value="1"/>
</dbReference>
<comment type="similarity">
    <text evidence="2 9">Belongs to the ORC4 family.</text>
</comment>
<evidence type="ECO:0000256" key="1">
    <source>
        <dbReference type="ARBA" id="ARBA00004123"/>
    </source>
</evidence>
<dbReference type="Pfam" id="PF00004">
    <property type="entry name" value="AAA"/>
    <property type="match status" value="1"/>
</dbReference>
<feature type="domain" description="Origin recognition complex subunit 4 C-terminal" evidence="11">
    <location>
        <begin position="223"/>
        <end position="407"/>
    </location>
</feature>
<dbReference type="GO" id="GO:0003688">
    <property type="term" value="F:DNA replication origin binding"/>
    <property type="evidence" value="ECO:0007669"/>
    <property type="project" value="TreeGrafter"/>
</dbReference>
<evidence type="ECO:0000256" key="5">
    <source>
        <dbReference type="ARBA" id="ARBA00022741"/>
    </source>
</evidence>
<name>A0A8J2RCW3_9CRUS</name>
<keyword evidence="5" id="KW-0547">Nucleotide-binding</keyword>
<dbReference type="Gene3D" id="3.40.50.300">
    <property type="entry name" value="P-loop containing nucleotide triphosphate hydrolases"/>
    <property type="match status" value="1"/>
</dbReference>
<comment type="function">
    <text evidence="9">Component of the origin recognition complex (ORC) that binds origins of replication.</text>
</comment>
<dbReference type="Proteomes" id="UP000789390">
    <property type="component" value="Unassembled WGS sequence"/>
</dbReference>
<dbReference type="OrthoDB" id="343623at2759"/>
<evidence type="ECO:0000259" key="10">
    <source>
        <dbReference type="Pfam" id="PF00004"/>
    </source>
</evidence>
<evidence type="ECO:0000259" key="11">
    <source>
        <dbReference type="Pfam" id="PF14629"/>
    </source>
</evidence>
<dbReference type="GO" id="GO:0006270">
    <property type="term" value="P:DNA replication initiation"/>
    <property type="evidence" value="ECO:0007669"/>
    <property type="project" value="TreeGrafter"/>
</dbReference>
<dbReference type="InterPro" id="IPR027417">
    <property type="entry name" value="P-loop_NTPase"/>
</dbReference>
<protein>
    <recommendedName>
        <fullName evidence="3 9">Origin recognition complex subunit 4</fullName>
    </recommendedName>
</protein>
<dbReference type="GO" id="GO:0005737">
    <property type="term" value="C:cytoplasm"/>
    <property type="evidence" value="ECO:0007669"/>
    <property type="project" value="UniProtKB-ARBA"/>
</dbReference>